<organism evidence="3 4">
    <name type="scientific">Oedothorax gibbosus</name>
    <dbReference type="NCBI Taxonomy" id="931172"/>
    <lineage>
        <taxon>Eukaryota</taxon>
        <taxon>Metazoa</taxon>
        <taxon>Ecdysozoa</taxon>
        <taxon>Arthropoda</taxon>
        <taxon>Chelicerata</taxon>
        <taxon>Arachnida</taxon>
        <taxon>Araneae</taxon>
        <taxon>Araneomorphae</taxon>
        <taxon>Entelegynae</taxon>
        <taxon>Araneoidea</taxon>
        <taxon>Linyphiidae</taxon>
        <taxon>Erigoninae</taxon>
        <taxon>Oedothorax</taxon>
    </lineage>
</organism>
<feature type="coiled-coil region" evidence="1">
    <location>
        <begin position="49"/>
        <end position="76"/>
    </location>
</feature>
<feature type="region of interest" description="Disordered" evidence="2">
    <location>
        <begin position="334"/>
        <end position="360"/>
    </location>
</feature>
<evidence type="ECO:0000313" key="4">
    <source>
        <dbReference type="Proteomes" id="UP000827092"/>
    </source>
</evidence>
<proteinExistence type="predicted"/>
<name>A0AAV6UCK2_9ARAC</name>
<dbReference type="Proteomes" id="UP000827092">
    <property type="component" value="Unassembled WGS sequence"/>
</dbReference>
<accession>A0AAV6UCK2</accession>
<keyword evidence="4" id="KW-1185">Reference proteome</keyword>
<evidence type="ECO:0000313" key="3">
    <source>
        <dbReference type="EMBL" id="KAG8181739.1"/>
    </source>
</evidence>
<sequence>MESSIFGAEKQSKATKKLIPWHCQKRYQTSLSQQSVNYSIRTNGYKMRIKSLLENNRNLARALERCKNDKENMYEKNNQNMDIIDISRVKLKKVLENLKKVTAGVDETVDLLQSKVEPNSLKSFHGQIMPRTIFKKTLKAATHFEALEEVAEDLEVEQNLNNNTVNLSIKQVLQDKPKPKAKKTSPKTVSLKKDSSTVPKAKKQSLKAKTAITSKTVAVRSSKPCVDETPPSYLLGISSDSESFKKLVEKTKKASKTLKKNVQAKTRSEEKHRLGQCAEDSILNSGFVQGDVKENRKSISKKNVDKVSGNKVPANNKIRKSALIKKVVIMSPQRESPISSKDSWSTSDESTAESNNKPLMEANLKISKNSTASSKPHVIDTKAPKVLEANATSANLRMCLEQTDFMQNSTLSKKQTVSLNEIIPEPESVPKIKIKIKSNKKNCNKSQKKVGFILEDESDKIEMLKEAVDPITELKIPKTQKRPLKESTQNIAALPSKKRAKSTLVPPPSEEKDRNTFLVTAEIHKPPDGYVSDDVLFEDRTCFFKMQPTVVLTDIFGSMRQKNRILEKVCENTDELFNRYLQIEEKNSDEQNSDSNAKDNFNMQYNKENKILLGDIKKNRRRRSIVPSYKEMKLNVKMRRS</sequence>
<feature type="region of interest" description="Disordered" evidence="2">
    <location>
        <begin position="174"/>
        <end position="206"/>
    </location>
</feature>
<dbReference type="EMBL" id="JAFNEN010000498">
    <property type="protein sequence ID" value="KAG8181739.1"/>
    <property type="molecule type" value="Genomic_DNA"/>
</dbReference>
<protein>
    <recommendedName>
        <fullName evidence="5">Shugoshin C-terminal domain-containing protein</fullName>
    </recommendedName>
</protein>
<gene>
    <name evidence="3" type="ORF">JTE90_028277</name>
</gene>
<evidence type="ECO:0008006" key="5">
    <source>
        <dbReference type="Google" id="ProtNLM"/>
    </source>
</evidence>
<comment type="caution">
    <text evidence="3">The sequence shown here is derived from an EMBL/GenBank/DDBJ whole genome shotgun (WGS) entry which is preliminary data.</text>
</comment>
<keyword evidence="1" id="KW-0175">Coiled coil</keyword>
<reference evidence="3 4" key="1">
    <citation type="journal article" date="2022" name="Nat. Ecol. Evol.">
        <title>A masculinizing supergene underlies an exaggerated male reproductive morph in a spider.</title>
        <authorList>
            <person name="Hendrickx F."/>
            <person name="De Corte Z."/>
            <person name="Sonet G."/>
            <person name="Van Belleghem S.M."/>
            <person name="Kostlbacher S."/>
            <person name="Vangestel C."/>
        </authorList>
    </citation>
    <scope>NUCLEOTIDE SEQUENCE [LARGE SCALE GENOMIC DNA]</scope>
    <source>
        <strain evidence="3">W744_W776</strain>
    </source>
</reference>
<feature type="compositionally biased region" description="Low complexity" evidence="2">
    <location>
        <begin position="336"/>
        <end position="349"/>
    </location>
</feature>
<dbReference type="AlphaFoldDB" id="A0AAV6UCK2"/>
<evidence type="ECO:0000256" key="2">
    <source>
        <dbReference type="SAM" id="MobiDB-lite"/>
    </source>
</evidence>
<evidence type="ECO:0000256" key="1">
    <source>
        <dbReference type="SAM" id="Coils"/>
    </source>
</evidence>